<name>A0AAJ1QX82_9FLAO</name>
<accession>A0AAJ1QX82</accession>
<proteinExistence type="predicted"/>
<dbReference type="NCBIfam" id="TIGR04183">
    <property type="entry name" value="Por_Secre_tail"/>
    <property type="match status" value="1"/>
</dbReference>
<dbReference type="EMBL" id="JAUFQH010000008">
    <property type="protein sequence ID" value="MDN3619999.1"/>
    <property type="molecule type" value="Genomic_DNA"/>
</dbReference>
<dbReference type="InterPro" id="IPR011050">
    <property type="entry name" value="Pectin_lyase_fold/virulence"/>
</dbReference>
<protein>
    <submittedName>
        <fullName evidence="4">T9SS type A sorting domain-containing protein</fullName>
    </submittedName>
</protein>
<reference evidence="4 5" key="1">
    <citation type="journal article" date="2014" name="Int. J. Syst. Evol. Microbiol.">
        <title>Complete genome sequence of Corynebacterium casei LMG S-19264T (=DSM 44701T), isolated from a smear-ripened cheese.</title>
        <authorList>
            <consortium name="US DOE Joint Genome Institute (JGI-PGF)"/>
            <person name="Walter F."/>
            <person name="Albersmeier A."/>
            <person name="Kalinowski J."/>
            <person name="Ruckert C."/>
        </authorList>
    </citation>
    <scope>NUCLEOTIDE SEQUENCE [LARGE SCALE GENOMIC DNA]</scope>
    <source>
        <strain evidence="4 5">CECT 8670</strain>
    </source>
</reference>
<evidence type="ECO:0000256" key="1">
    <source>
        <dbReference type="ARBA" id="ARBA00022729"/>
    </source>
</evidence>
<comment type="caution">
    <text evidence="4">The sequence shown here is derived from an EMBL/GenBank/DDBJ whole genome shotgun (WGS) entry which is preliminary data.</text>
</comment>
<dbReference type="AlphaFoldDB" id="A0AAJ1QX82"/>
<feature type="domain" description="Secretion system C-terminal sorting" evidence="3">
    <location>
        <begin position="485"/>
        <end position="539"/>
    </location>
</feature>
<dbReference type="RefSeq" id="WP_261972722.1">
    <property type="nucleotide sequence ID" value="NZ_CP103460.1"/>
</dbReference>
<dbReference type="InterPro" id="IPR026444">
    <property type="entry name" value="Secre_tail"/>
</dbReference>
<feature type="chain" id="PRO_5042497020" evidence="2">
    <location>
        <begin position="23"/>
        <end position="540"/>
    </location>
</feature>
<gene>
    <name evidence="4" type="ORF">QWY81_11095</name>
</gene>
<dbReference type="Pfam" id="PF18962">
    <property type="entry name" value="Por_Secre_tail"/>
    <property type="match status" value="1"/>
</dbReference>
<dbReference type="Proteomes" id="UP001228636">
    <property type="component" value="Unassembled WGS sequence"/>
</dbReference>
<dbReference type="InterPro" id="IPR012334">
    <property type="entry name" value="Pectin_lyas_fold"/>
</dbReference>
<dbReference type="SUPFAM" id="SSF51126">
    <property type="entry name" value="Pectin lyase-like"/>
    <property type="match status" value="1"/>
</dbReference>
<feature type="signal peptide" evidence="2">
    <location>
        <begin position="1"/>
        <end position="22"/>
    </location>
</feature>
<dbReference type="Gene3D" id="2.160.20.10">
    <property type="entry name" value="Single-stranded right-handed beta-helix, Pectin lyase-like"/>
    <property type="match status" value="1"/>
</dbReference>
<evidence type="ECO:0000313" key="4">
    <source>
        <dbReference type="EMBL" id="MDN3619999.1"/>
    </source>
</evidence>
<evidence type="ECO:0000256" key="2">
    <source>
        <dbReference type="SAM" id="SignalP"/>
    </source>
</evidence>
<organism evidence="4 5">
    <name type="scientific">Polaribacter sejongensis</name>
    <dbReference type="NCBI Taxonomy" id="985043"/>
    <lineage>
        <taxon>Bacteria</taxon>
        <taxon>Pseudomonadati</taxon>
        <taxon>Bacteroidota</taxon>
        <taxon>Flavobacteriia</taxon>
        <taxon>Flavobacteriales</taxon>
        <taxon>Flavobacteriaceae</taxon>
    </lineage>
</organism>
<keyword evidence="1 2" id="KW-0732">Signal</keyword>
<evidence type="ECO:0000259" key="3">
    <source>
        <dbReference type="Pfam" id="PF18962"/>
    </source>
</evidence>
<sequence length="540" mass="59304">MKISKNRFLSWCCLLFISFVFAQNHLDRSLPADSYFYNPSINTANQVSFPNGSTSTSALQSMINSLSNVGGGVLTINAGTYTLGQIHLKTGVHIRVHPDVVFKTSPMNALFRVGYDNNFENVSNWSFQSTNGEKFTFDFSDMQPNDGIRAFQLGNTTNFRLADFVVLDNYTKFNAVSSGAVGNTNEPAKFASFGIIENLDIKKAHYGYGLTQNQVIQNMLFRNLSGEGGVTLRLESGYSGLADLYVTDKTAIIDNVYGRNISCTNGAHAVMMSPHTITQGMVDVRDISGVSCEAVVSINFGFLSKDKGQSDANGNAINGHSAGTFSEESVIANVSATYGVKAQVRAARLRHIPCALRNYISSDKNLDDESYQAPALAPVYYLALKEYVSKGNPAGRYQIVLDYVTHTGFSSEVRADGLITDGGENDFEGCDIDGSPIWITGEDKNTPNPLQTSTVAETLNTHKELMNDVVIYQLENQQVLRVKSDFNAKIKIYNLIGQLVKNVVKNNNEISIDTSQLSESVYIIRIESENKIITKKIIIK</sequence>
<evidence type="ECO:0000313" key="5">
    <source>
        <dbReference type="Proteomes" id="UP001228636"/>
    </source>
</evidence>